<evidence type="ECO:0000313" key="2">
    <source>
        <dbReference type="Proteomes" id="UP001052739"/>
    </source>
</evidence>
<keyword evidence="2" id="KW-1185">Reference proteome</keyword>
<accession>A0ABQ3PJL1</accession>
<name>A0ABQ3PJL1_9ACTN</name>
<gene>
    <name evidence="1" type="ORF">Shyd_65730</name>
</gene>
<protein>
    <submittedName>
        <fullName evidence="1">Uncharacterized protein</fullName>
    </submittedName>
</protein>
<proteinExistence type="predicted"/>
<organism evidence="1 2">
    <name type="scientific">Streptomyces hydrogenans</name>
    <dbReference type="NCBI Taxonomy" id="1873719"/>
    <lineage>
        <taxon>Bacteria</taxon>
        <taxon>Bacillati</taxon>
        <taxon>Actinomycetota</taxon>
        <taxon>Actinomycetes</taxon>
        <taxon>Kitasatosporales</taxon>
        <taxon>Streptomycetaceae</taxon>
        <taxon>Streptomyces</taxon>
    </lineage>
</organism>
<dbReference type="EMBL" id="BNDW01000068">
    <property type="protein sequence ID" value="GHI25202.1"/>
    <property type="molecule type" value="Genomic_DNA"/>
</dbReference>
<evidence type="ECO:0000313" key="1">
    <source>
        <dbReference type="EMBL" id="GHI25202.1"/>
    </source>
</evidence>
<sequence>MGSPMTLPDVCALCFEPYGDGTFDVTDTGLVLVNVCTACRIAETRAWIMKD</sequence>
<dbReference type="Proteomes" id="UP001052739">
    <property type="component" value="Unassembled WGS sequence"/>
</dbReference>
<comment type="caution">
    <text evidence="1">The sequence shown here is derived from an EMBL/GenBank/DDBJ whole genome shotgun (WGS) entry which is preliminary data.</text>
</comment>
<dbReference type="RefSeq" id="WP_190222777.1">
    <property type="nucleotide sequence ID" value="NZ_BNBS01000020.1"/>
</dbReference>
<reference evidence="1" key="1">
    <citation type="submission" date="2024-05" db="EMBL/GenBank/DDBJ databases">
        <title>Whole genome shotgun sequence of Streptomyces hydrogenans NBRC 13475.</title>
        <authorList>
            <person name="Komaki H."/>
            <person name="Tamura T."/>
        </authorList>
    </citation>
    <scope>NUCLEOTIDE SEQUENCE</scope>
    <source>
        <strain evidence="1">NBRC 13475</strain>
    </source>
</reference>